<protein>
    <recommendedName>
        <fullName evidence="2">Immediate early response 3-interacting protein 1</fullName>
    </recommendedName>
</protein>
<dbReference type="PANTHER" id="PTHR15858:SF0">
    <property type="entry name" value="IMMEDIATE EARLY RESPONSE 3-INTERACTING PROTEIN 1"/>
    <property type="match status" value="1"/>
</dbReference>
<evidence type="ECO:0000256" key="6">
    <source>
        <dbReference type="ARBA" id="ARBA00022989"/>
    </source>
</evidence>
<sequence>MFTLWNLIEASLLCLNAVCILHEERFLARIGWGANANVQGFGEPPTVKTQVLNLIRSIRTVVKYPLIFINIVTIFFKLILG</sequence>
<comment type="function">
    <text evidence="9">Regulator of endoplasmic reticulum secretion that acts as a key determinant of brain size. Required for secretion of extracellular matrix proteins. Required for correct brain development by depositing sufficient extracellular matrix proteins for tissue integrity and the proliferation of neural progenitors. Acts as a regulator of the unfolded protein response (UPR).</text>
</comment>
<keyword evidence="5" id="KW-0653">Protein transport</keyword>
<keyword evidence="6" id="KW-1133">Transmembrane helix</keyword>
<evidence type="ECO:0000313" key="11">
    <source>
        <dbReference type="EMBL" id="JAV04285.1"/>
    </source>
</evidence>
<feature type="signal peptide" evidence="10">
    <location>
        <begin position="1"/>
        <end position="17"/>
    </location>
</feature>
<keyword evidence="4" id="KW-0812">Transmembrane</keyword>
<keyword evidence="7" id="KW-0472">Membrane</keyword>
<evidence type="ECO:0000256" key="2">
    <source>
        <dbReference type="ARBA" id="ARBA00016434"/>
    </source>
</evidence>
<evidence type="ECO:0000256" key="9">
    <source>
        <dbReference type="ARBA" id="ARBA00045999"/>
    </source>
</evidence>
<dbReference type="PANTHER" id="PTHR15858">
    <property type="entry name" value="IMMEDIATE EARLY RESPONSE 3-INTERACTING PROTEIN 1"/>
    <property type="match status" value="1"/>
</dbReference>
<comment type="similarity">
    <text evidence="8">Belongs to the YOS1 family.</text>
</comment>
<evidence type="ECO:0000256" key="8">
    <source>
        <dbReference type="ARBA" id="ARBA00024203"/>
    </source>
</evidence>
<dbReference type="GO" id="GO:0030134">
    <property type="term" value="C:COPII-coated ER to Golgi transport vesicle"/>
    <property type="evidence" value="ECO:0007669"/>
    <property type="project" value="TreeGrafter"/>
</dbReference>
<dbReference type="AlphaFoldDB" id="A0A1L8DD25"/>
<dbReference type="InterPro" id="IPR013880">
    <property type="entry name" value="Yos1"/>
</dbReference>
<evidence type="ECO:0000256" key="7">
    <source>
        <dbReference type="ARBA" id="ARBA00023136"/>
    </source>
</evidence>
<dbReference type="GO" id="GO:0015031">
    <property type="term" value="P:protein transport"/>
    <property type="evidence" value="ECO:0007669"/>
    <property type="project" value="UniProtKB-KW"/>
</dbReference>
<dbReference type="GO" id="GO:0005789">
    <property type="term" value="C:endoplasmic reticulum membrane"/>
    <property type="evidence" value="ECO:0007669"/>
    <property type="project" value="TreeGrafter"/>
</dbReference>
<dbReference type="Pfam" id="PF08571">
    <property type="entry name" value="Yos1"/>
    <property type="match status" value="1"/>
</dbReference>
<keyword evidence="3" id="KW-0813">Transport</keyword>
<comment type="subcellular location">
    <subcellularLocation>
        <location evidence="1">Membrane</location>
    </subcellularLocation>
</comment>
<evidence type="ECO:0000256" key="3">
    <source>
        <dbReference type="ARBA" id="ARBA00022448"/>
    </source>
</evidence>
<evidence type="ECO:0000256" key="10">
    <source>
        <dbReference type="SAM" id="SignalP"/>
    </source>
</evidence>
<dbReference type="GO" id="GO:0006888">
    <property type="term" value="P:endoplasmic reticulum to Golgi vesicle-mediated transport"/>
    <property type="evidence" value="ECO:0007669"/>
    <property type="project" value="TreeGrafter"/>
</dbReference>
<name>A0A1L8DD25_9DIPT</name>
<keyword evidence="10" id="KW-0732">Signal</keyword>
<evidence type="ECO:0000256" key="5">
    <source>
        <dbReference type="ARBA" id="ARBA00022927"/>
    </source>
</evidence>
<evidence type="ECO:0000256" key="1">
    <source>
        <dbReference type="ARBA" id="ARBA00004370"/>
    </source>
</evidence>
<dbReference type="GO" id="GO:0000139">
    <property type="term" value="C:Golgi membrane"/>
    <property type="evidence" value="ECO:0007669"/>
    <property type="project" value="TreeGrafter"/>
</dbReference>
<proteinExistence type="inferred from homology"/>
<dbReference type="EMBL" id="GFDF01009799">
    <property type="protein sequence ID" value="JAV04285.1"/>
    <property type="molecule type" value="Transcribed_RNA"/>
</dbReference>
<evidence type="ECO:0000256" key="4">
    <source>
        <dbReference type="ARBA" id="ARBA00022692"/>
    </source>
</evidence>
<accession>A0A1L8DD25</accession>
<organism evidence="11">
    <name type="scientific">Nyssomyia neivai</name>
    <dbReference type="NCBI Taxonomy" id="330878"/>
    <lineage>
        <taxon>Eukaryota</taxon>
        <taxon>Metazoa</taxon>
        <taxon>Ecdysozoa</taxon>
        <taxon>Arthropoda</taxon>
        <taxon>Hexapoda</taxon>
        <taxon>Insecta</taxon>
        <taxon>Pterygota</taxon>
        <taxon>Neoptera</taxon>
        <taxon>Endopterygota</taxon>
        <taxon>Diptera</taxon>
        <taxon>Nematocera</taxon>
        <taxon>Psychodoidea</taxon>
        <taxon>Psychodidae</taxon>
        <taxon>Nyssomyia</taxon>
    </lineage>
</organism>
<feature type="chain" id="PRO_5012566734" description="Immediate early response 3-interacting protein 1" evidence="10">
    <location>
        <begin position="18"/>
        <end position="81"/>
    </location>
</feature>
<reference evidence="11" key="1">
    <citation type="submission" date="2016-12" db="EMBL/GenBank/DDBJ databases">
        <title>An insight into the sialome and mialome of the sand fly, Nyssomyia neivai.</title>
        <authorList>
            <person name="Sebastian V."/>
            <person name="Goulart T.M."/>
            <person name="Oliveira W."/>
            <person name="Calvo E."/>
            <person name="Oliveira L.F."/>
            <person name="Pinto M.C."/>
            <person name="Rosselino A.M."/>
            <person name="Ribeiro J.M."/>
        </authorList>
    </citation>
    <scope>NUCLEOTIDE SEQUENCE</scope>
</reference>